<dbReference type="AlphaFoldDB" id="A0A8J7RLN7"/>
<evidence type="ECO:0000313" key="4">
    <source>
        <dbReference type="Proteomes" id="UP000673975"/>
    </source>
</evidence>
<dbReference type="Proteomes" id="UP000673975">
    <property type="component" value="Unassembled WGS sequence"/>
</dbReference>
<dbReference type="RefSeq" id="WP_210512502.1">
    <property type="nucleotide sequence ID" value="NZ_JAFIDN010000008.1"/>
</dbReference>
<keyword evidence="4" id="KW-1185">Reference proteome</keyword>
<feature type="transmembrane region" description="Helical" evidence="2">
    <location>
        <begin position="59"/>
        <end position="78"/>
    </location>
</feature>
<keyword evidence="2" id="KW-0472">Membrane</keyword>
<gene>
    <name evidence="3" type="ORF">NATSA_10810</name>
</gene>
<accession>A0A8J7RLN7</accession>
<evidence type="ECO:0000256" key="2">
    <source>
        <dbReference type="SAM" id="Phobius"/>
    </source>
</evidence>
<sequence length="81" mass="9529">MEEDKGNEQVKFDDLSKKFDSTYKDIIEKLNEEKDRLENELRQEYRSARKYVRSHPEEGLAYSFLGGLVAGVIIAKIFSRR</sequence>
<keyword evidence="2" id="KW-1133">Transmembrane helix</keyword>
<protein>
    <recommendedName>
        <fullName evidence="5">DUF883 domain-containing protein</fullName>
    </recommendedName>
</protein>
<organism evidence="3 4">
    <name type="scientific">Natronogracilivirga saccharolytica</name>
    <dbReference type="NCBI Taxonomy" id="2812953"/>
    <lineage>
        <taxon>Bacteria</taxon>
        <taxon>Pseudomonadati</taxon>
        <taxon>Balneolota</taxon>
        <taxon>Balneolia</taxon>
        <taxon>Balneolales</taxon>
        <taxon>Cyclonatronaceae</taxon>
        <taxon>Natronogracilivirga</taxon>
    </lineage>
</organism>
<feature type="coiled-coil region" evidence="1">
    <location>
        <begin position="20"/>
        <end position="47"/>
    </location>
</feature>
<evidence type="ECO:0008006" key="5">
    <source>
        <dbReference type="Google" id="ProtNLM"/>
    </source>
</evidence>
<proteinExistence type="predicted"/>
<keyword evidence="2" id="KW-0812">Transmembrane</keyword>
<dbReference type="EMBL" id="JAFIDN010000008">
    <property type="protein sequence ID" value="MBP3193155.1"/>
    <property type="molecule type" value="Genomic_DNA"/>
</dbReference>
<keyword evidence="1" id="KW-0175">Coiled coil</keyword>
<comment type="caution">
    <text evidence="3">The sequence shown here is derived from an EMBL/GenBank/DDBJ whole genome shotgun (WGS) entry which is preliminary data.</text>
</comment>
<evidence type="ECO:0000256" key="1">
    <source>
        <dbReference type="SAM" id="Coils"/>
    </source>
</evidence>
<reference evidence="3" key="1">
    <citation type="submission" date="2021-02" db="EMBL/GenBank/DDBJ databases">
        <title>Natronogracilivirga saccharolytica gen. nov. sp. nov. a new anaerobic, haloalkiliphilic carbohydrate-fermenting bacterium from soda lake and proposing of Cyclonatronumiaceae fam. nov. in the phylum Balneolaeota.</title>
        <authorList>
            <person name="Zhilina T.N."/>
            <person name="Sorokin D.Y."/>
            <person name="Zavarzina D.G."/>
            <person name="Toshchakov S.V."/>
            <person name="Kublanov I.V."/>
        </authorList>
    </citation>
    <scope>NUCLEOTIDE SEQUENCE</scope>
    <source>
        <strain evidence="3">Z-1702</strain>
    </source>
</reference>
<evidence type="ECO:0000313" key="3">
    <source>
        <dbReference type="EMBL" id="MBP3193155.1"/>
    </source>
</evidence>
<name>A0A8J7RLN7_9BACT</name>